<dbReference type="Proteomes" id="UP000006180">
    <property type="component" value="Chromosome"/>
</dbReference>
<proteinExistence type="predicted"/>
<dbReference type="STRING" id="1185652.USDA257_c47820"/>
<dbReference type="KEGG" id="sfd:USDA257_c47820"/>
<dbReference type="HOGENOM" id="CLU_3011896_0_0_5"/>
<dbReference type="EMBL" id="CP003563">
    <property type="protein sequence ID" value="AFL53318.1"/>
    <property type="molecule type" value="Genomic_DNA"/>
</dbReference>
<dbReference type="AlphaFoldDB" id="I3XBR2"/>
<organism evidence="2 3">
    <name type="scientific">Sinorhizobium fredii (strain USDA 257)</name>
    <dbReference type="NCBI Taxonomy" id="1185652"/>
    <lineage>
        <taxon>Bacteria</taxon>
        <taxon>Pseudomonadati</taxon>
        <taxon>Pseudomonadota</taxon>
        <taxon>Alphaproteobacteria</taxon>
        <taxon>Hyphomicrobiales</taxon>
        <taxon>Rhizobiaceae</taxon>
        <taxon>Sinorhizobium/Ensifer group</taxon>
        <taxon>Sinorhizobium</taxon>
    </lineage>
</organism>
<feature type="compositionally biased region" description="Basic and acidic residues" evidence="1">
    <location>
        <begin position="13"/>
        <end position="23"/>
    </location>
</feature>
<accession>I3XBR2</accession>
<evidence type="ECO:0000313" key="2">
    <source>
        <dbReference type="EMBL" id="AFL53318.1"/>
    </source>
</evidence>
<reference evidence="2 3" key="1">
    <citation type="journal article" date="2012" name="J. Bacteriol.">
        <title>Complete genome sequence of the broad-host-range strain Sinorhizobium fredii USDA257.</title>
        <authorList>
            <person name="Schuldes J."/>
            <person name="Rodriguez Orbegoso M."/>
            <person name="Schmeisser C."/>
            <person name="Krishnan H.B."/>
            <person name="Daniel R."/>
            <person name="Streit W.R."/>
        </authorList>
    </citation>
    <scope>NUCLEOTIDE SEQUENCE [LARGE SCALE GENOMIC DNA]</scope>
    <source>
        <strain evidence="2 3">USDA 257</strain>
    </source>
</reference>
<feature type="region of interest" description="Disordered" evidence="1">
    <location>
        <begin position="1"/>
        <end position="23"/>
    </location>
</feature>
<evidence type="ECO:0000313" key="3">
    <source>
        <dbReference type="Proteomes" id="UP000006180"/>
    </source>
</evidence>
<evidence type="ECO:0000256" key="1">
    <source>
        <dbReference type="SAM" id="MobiDB-lite"/>
    </source>
</evidence>
<gene>
    <name evidence="2" type="ORF">USDA257_c47820</name>
</gene>
<protein>
    <submittedName>
        <fullName evidence="2">Uncharacterized protein</fullName>
    </submittedName>
</protein>
<sequence>MFDVVASMAQKAGGRDKSGDGDGRRSLIGLLQCSLSIRFAPRASAATGCVAALSTI</sequence>
<dbReference type="PATRIC" id="fig|1185652.3.peg.4959"/>
<name>I3XBR2_SINF2</name>